<keyword evidence="3" id="KW-0234">DNA repair</keyword>
<dbReference type="Gene3D" id="3.30.565.10">
    <property type="entry name" value="Histidine kinase-like ATPase, C-terminal domain"/>
    <property type="match status" value="1"/>
</dbReference>
<dbReference type="GO" id="GO:0140664">
    <property type="term" value="F:ATP-dependent DNA damage sensor activity"/>
    <property type="evidence" value="ECO:0007669"/>
    <property type="project" value="InterPro"/>
</dbReference>
<organism evidence="4">
    <name type="scientific">marine metagenome</name>
    <dbReference type="NCBI Taxonomy" id="408172"/>
    <lineage>
        <taxon>unclassified sequences</taxon>
        <taxon>metagenomes</taxon>
        <taxon>ecological metagenomes</taxon>
    </lineage>
</organism>
<name>A0A383B9F5_9ZZZZ</name>
<feature type="non-terminal residue" evidence="4">
    <location>
        <position position="224"/>
    </location>
</feature>
<dbReference type="InterPro" id="IPR036890">
    <property type="entry name" value="HATPase_C_sf"/>
</dbReference>
<dbReference type="SUPFAM" id="SSF55874">
    <property type="entry name" value="ATPase domain of HSP90 chaperone/DNA topoisomerase II/histidine kinase"/>
    <property type="match status" value="1"/>
</dbReference>
<proteinExistence type="inferred from homology"/>
<reference evidence="4" key="1">
    <citation type="submission" date="2018-05" db="EMBL/GenBank/DDBJ databases">
        <authorList>
            <person name="Lanie J.A."/>
            <person name="Ng W.-L."/>
            <person name="Kazmierczak K.M."/>
            <person name="Andrzejewski T.M."/>
            <person name="Davidsen T.M."/>
            <person name="Wayne K.J."/>
            <person name="Tettelin H."/>
            <person name="Glass J.I."/>
            <person name="Rusch D."/>
            <person name="Podicherti R."/>
            <person name="Tsui H.-C.T."/>
            <person name="Winkler M.E."/>
        </authorList>
    </citation>
    <scope>NUCLEOTIDE SEQUENCE</scope>
</reference>
<dbReference type="EMBL" id="UINC01198437">
    <property type="protein sequence ID" value="SVE16389.1"/>
    <property type="molecule type" value="Genomic_DNA"/>
</dbReference>
<evidence type="ECO:0000256" key="3">
    <source>
        <dbReference type="ARBA" id="ARBA00023204"/>
    </source>
</evidence>
<dbReference type="InterPro" id="IPR038973">
    <property type="entry name" value="MutL/Mlh/Pms-like"/>
</dbReference>
<dbReference type="GO" id="GO:0006298">
    <property type="term" value="P:mismatch repair"/>
    <property type="evidence" value="ECO:0007669"/>
    <property type="project" value="InterPro"/>
</dbReference>
<evidence type="ECO:0000256" key="1">
    <source>
        <dbReference type="ARBA" id="ARBA00006082"/>
    </source>
</evidence>
<dbReference type="PANTHER" id="PTHR10073">
    <property type="entry name" value="DNA MISMATCH REPAIR PROTEIN MLH, PMS, MUTL"/>
    <property type="match status" value="1"/>
</dbReference>
<dbReference type="CDD" id="cd16926">
    <property type="entry name" value="HATPase_MutL-MLH-PMS-like"/>
    <property type="match status" value="1"/>
</dbReference>
<protein>
    <recommendedName>
        <fullName evidence="5">DNA mismatch repair protein S5 domain-containing protein</fullName>
    </recommendedName>
</protein>
<keyword evidence="2" id="KW-0227">DNA damage</keyword>
<dbReference type="GO" id="GO:0032300">
    <property type="term" value="C:mismatch repair complex"/>
    <property type="evidence" value="ECO:0007669"/>
    <property type="project" value="InterPro"/>
</dbReference>
<sequence>MDHTRSTTIRRLDDRLINQIAAGEVIERPSSVVKELMENALDAGASEIQVVIERGGVKQISVTDNGYGMSDEDLVLSVSRHATSKIAEFDDLSRVTSLGFRGEALPSIASVSRLTINSRSSSEDSGWKLSGLGGDFDEPRPVSGPIGTRVTMEDLFFNTPVRRKFLRTERTEKAHIERVIKCLALARPQTGFSLTADGRRSFSVPVEAMPDQPQRVESILGRVF</sequence>
<dbReference type="InterPro" id="IPR014762">
    <property type="entry name" value="DNA_mismatch_repair_CS"/>
</dbReference>
<comment type="similarity">
    <text evidence="1">Belongs to the DNA mismatch repair MutL/HexB family.</text>
</comment>
<dbReference type="GO" id="GO:0016887">
    <property type="term" value="F:ATP hydrolysis activity"/>
    <property type="evidence" value="ECO:0007669"/>
    <property type="project" value="InterPro"/>
</dbReference>
<dbReference type="GO" id="GO:0005524">
    <property type="term" value="F:ATP binding"/>
    <property type="evidence" value="ECO:0007669"/>
    <property type="project" value="InterPro"/>
</dbReference>
<accession>A0A383B9F5</accession>
<dbReference type="InterPro" id="IPR002099">
    <property type="entry name" value="MutL/Mlh/PMS"/>
</dbReference>
<dbReference type="AlphaFoldDB" id="A0A383B9F5"/>
<evidence type="ECO:0000256" key="2">
    <source>
        <dbReference type="ARBA" id="ARBA00022763"/>
    </source>
</evidence>
<evidence type="ECO:0000313" key="4">
    <source>
        <dbReference type="EMBL" id="SVE16389.1"/>
    </source>
</evidence>
<dbReference type="Pfam" id="PF13589">
    <property type="entry name" value="HATPase_c_3"/>
    <property type="match status" value="1"/>
</dbReference>
<dbReference type="PROSITE" id="PS00058">
    <property type="entry name" value="DNA_MISMATCH_REPAIR_1"/>
    <property type="match status" value="1"/>
</dbReference>
<gene>
    <name evidence="4" type="ORF">METZ01_LOCUS469243</name>
</gene>
<evidence type="ECO:0008006" key="5">
    <source>
        <dbReference type="Google" id="ProtNLM"/>
    </source>
</evidence>
<dbReference type="NCBIfam" id="TIGR00585">
    <property type="entry name" value="mutl"/>
    <property type="match status" value="1"/>
</dbReference>
<dbReference type="FunFam" id="3.30.565.10:FF:000003">
    <property type="entry name" value="DNA mismatch repair endonuclease MutL"/>
    <property type="match status" value="1"/>
</dbReference>
<dbReference type="GO" id="GO:0030983">
    <property type="term" value="F:mismatched DNA binding"/>
    <property type="evidence" value="ECO:0007669"/>
    <property type="project" value="InterPro"/>
</dbReference>
<dbReference type="PANTHER" id="PTHR10073:SF12">
    <property type="entry name" value="DNA MISMATCH REPAIR PROTEIN MLH1"/>
    <property type="match status" value="1"/>
</dbReference>